<keyword evidence="12" id="KW-0418">Kinase</keyword>
<gene>
    <name evidence="18" type="ORF">M0654_00120</name>
</gene>
<dbReference type="PROSITE" id="PS50113">
    <property type="entry name" value="PAC"/>
    <property type="match status" value="2"/>
</dbReference>
<comment type="catalytic activity">
    <reaction evidence="1">
        <text>ATP + protein L-histidine = ADP + protein N-phospho-L-histidine.</text>
        <dbReference type="EC" id="2.7.13.3"/>
    </reaction>
</comment>
<sequence>MAADTPQNQTSQFPNGGGHTGELIRSFDWSKTPLGPISSWPESLKTVTNMLLQSPVPIVLLWGEDGIMIYNDAYSGFAGSRHPQLLGSKVREGWAEIADFNDNVMRVGLSGRTLAYENQELTLIRHGKPAPVWMNLDYSPVMDESGKPAGVIAIVVETTKQVLAQRQLRESEERFRALTSATSDIIYQFSADWKEMRALDGRGLLSDTERPTINWQETYLLPEDRPAVLAKVEEAIRTKSVFQLEHRVRQADGGLGWMLSRAVPIMDEKGEIVEWFGAATDTTERRQYEEHLRLVVHELNHRVKNNLAMTQAIAAQTFRGDIDLKEAQNRFASRMVALGQANDLLTGERWVGASLGGAIEQAIKPHAPDDGRCTVEGDEDVKLSPKTALALTLAMHELATNALKYGAWSNGEGRVDVRWSTGNDAEGKRRLRIEWRESGGPDVRPPARRGFGSVLIERGLAREMGGTVTMEYLPTGLVCTVEAPENLYAER</sequence>
<evidence type="ECO:0000256" key="15">
    <source>
        <dbReference type="ARBA" id="ARBA00023026"/>
    </source>
</evidence>
<keyword evidence="7" id="KW-0285">Flavoprotein</keyword>
<keyword evidence="9" id="KW-0808">Transferase</keyword>
<reference evidence="18 19" key="1">
    <citation type="submission" date="2022-04" db="EMBL/GenBank/DDBJ databases">
        <title>Rhizobium coralii sp. nov., isolated from coral Turbinaria peltata.</title>
        <authorList>
            <person name="Sun H."/>
        </authorList>
    </citation>
    <scope>NUCLEOTIDE SEQUENCE [LARGE SCALE GENOMIC DNA]</scope>
    <source>
        <strain evidence="18 19">NTR19</strain>
    </source>
</reference>
<dbReference type="InterPro" id="IPR013655">
    <property type="entry name" value="PAS_fold_3"/>
</dbReference>
<protein>
    <recommendedName>
        <fullName evidence="3">Blue-light-activated histidine kinase</fullName>
        <ecNumber evidence="2">2.7.13.3</ecNumber>
    </recommendedName>
</protein>
<name>A0ABT0IKL4_9HYPH</name>
<keyword evidence="16" id="KW-0675">Receptor</keyword>
<evidence type="ECO:0000256" key="4">
    <source>
        <dbReference type="ARBA" id="ARBA00022543"/>
    </source>
</evidence>
<dbReference type="SMART" id="SM00086">
    <property type="entry name" value="PAC"/>
    <property type="match status" value="2"/>
</dbReference>
<dbReference type="Pfam" id="PF08448">
    <property type="entry name" value="PAS_4"/>
    <property type="match status" value="1"/>
</dbReference>
<dbReference type="SMART" id="SM00911">
    <property type="entry name" value="HWE_HK"/>
    <property type="match status" value="1"/>
</dbReference>
<dbReference type="InterPro" id="IPR035965">
    <property type="entry name" value="PAS-like_dom_sf"/>
</dbReference>
<proteinExistence type="predicted"/>
<dbReference type="CDD" id="cd00130">
    <property type="entry name" value="PAS"/>
    <property type="match status" value="1"/>
</dbReference>
<keyword evidence="14" id="KW-0157">Chromophore</keyword>
<comment type="caution">
    <text evidence="18">The sequence shown here is derived from an EMBL/GenBank/DDBJ whole genome shotgun (WGS) entry which is preliminary data.</text>
</comment>
<evidence type="ECO:0000256" key="9">
    <source>
        <dbReference type="ARBA" id="ARBA00022679"/>
    </source>
</evidence>
<feature type="domain" description="PAC" evidence="17">
    <location>
        <begin position="117"/>
        <end position="170"/>
    </location>
</feature>
<dbReference type="InterPro" id="IPR013656">
    <property type="entry name" value="PAS_4"/>
</dbReference>
<evidence type="ECO:0000256" key="7">
    <source>
        <dbReference type="ARBA" id="ARBA00022630"/>
    </source>
</evidence>
<dbReference type="InterPro" id="IPR001610">
    <property type="entry name" value="PAC"/>
</dbReference>
<keyword evidence="15" id="KW-0843">Virulence</keyword>
<dbReference type="RefSeq" id="WP_248681287.1">
    <property type="nucleotide sequence ID" value="NZ_JALPRY010000001.1"/>
</dbReference>
<evidence type="ECO:0000313" key="18">
    <source>
        <dbReference type="EMBL" id="MCK8778374.1"/>
    </source>
</evidence>
<dbReference type="EMBL" id="JALPRY010000001">
    <property type="protein sequence ID" value="MCK8778374.1"/>
    <property type="molecule type" value="Genomic_DNA"/>
</dbReference>
<dbReference type="Gene3D" id="3.30.450.20">
    <property type="entry name" value="PAS domain"/>
    <property type="match status" value="2"/>
</dbReference>
<evidence type="ECO:0000256" key="12">
    <source>
        <dbReference type="ARBA" id="ARBA00022777"/>
    </source>
</evidence>
<evidence type="ECO:0000256" key="3">
    <source>
        <dbReference type="ARBA" id="ARBA00021740"/>
    </source>
</evidence>
<evidence type="ECO:0000256" key="5">
    <source>
        <dbReference type="ARBA" id="ARBA00022553"/>
    </source>
</evidence>
<dbReference type="InterPro" id="IPR000700">
    <property type="entry name" value="PAS-assoc_C"/>
</dbReference>
<evidence type="ECO:0000259" key="17">
    <source>
        <dbReference type="PROSITE" id="PS50113"/>
    </source>
</evidence>
<dbReference type="SUPFAM" id="SSF55874">
    <property type="entry name" value="ATPase domain of HSP90 chaperone/DNA topoisomerase II/histidine kinase"/>
    <property type="match status" value="1"/>
</dbReference>
<evidence type="ECO:0000256" key="16">
    <source>
        <dbReference type="ARBA" id="ARBA00023170"/>
    </source>
</evidence>
<evidence type="ECO:0000256" key="8">
    <source>
        <dbReference type="ARBA" id="ARBA00022643"/>
    </source>
</evidence>
<evidence type="ECO:0000256" key="1">
    <source>
        <dbReference type="ARBA" id="ARBA00000085"/>
    </source>
</evidence>
<keyword evidence="8" id="KW-0288">FMN</keyword>
<keyword evidence="4" id="KW-0600">Photoreceptor protein</keyword>
<keyword evidence="13" id="KW-0067">ATP-binding</keyword>
<dbReference type="Proteomes" id="UP001202827">
    <property type="component" value="Unassembled WGS sequence"/>
</dbReference>
<keyword evidence="11" id="KW-0547">Nucleotide-binding</keyword>
<keyword evidence="19" id="KW-1185">Reference proteome</keyword>
<evidence type="ECO:0000256" key="11">
    <source>
        <dbReference type="ARBA" id="ARBA00022741"/>
    </source>
</evidence>
<evidence type="ECO:0000256" key="14">
    <source>
        <dbReference type="ARBA" id="ARBA00022991"/>
    </source>
</evidence>
<evidence type="ECO:0000256" key="10">
    <source>
        <dbReference type="ARBA" id="ARBA00022737"/>
    </source>
</evidence>
<dbReference type="Pfam" id="PF07536">
    <property type="entry name" value="HWE_HK"/>
    <property type="match status" value="1"/>
</dbReference>
<accession>A0ABT0IKL4</accession>
<dbReference type="PANTHER" id="PTHR41523:SF7">
    <property type="entry name" value="HISTIDINE KINASE"/>
    <property type="match status" value="1"/>
</dbReference>
<dbReference type="Pfam" id="PF08447">
    <property type="entry name" value="PAS_3"/>
    <property type="match status" value="1"/>
</dbReference>
<evidence type="ECO:0000256" key="13">
    <source>
        <dbReference type="ARBA" id="ARBA00022840"/>
    </source>
</evidence>
<dbReference type="NCBIfam" id="TIGR00229">
    <property type="entry name" value="sensory_box"/>
    <property type="match status" value="1"/>
</dbReference>
<dbReference type="EC" id="2.7.13.3" evidence="2"/>
<evidence type="ECO:0000256" key="2">
    <source>
        <dbReference type="ARBA" id="ARBA00012438"/>
    </source>
</evidence>
<dbReference type="SUPFAM" id="SSF55785">
    <property type="entry name" value="PYP-like sensor domain (PAS domain)"/>
    <property type="match status" value="2"/>
</dbReference>
<evidence type="ECO:0000313" key="19">
    <source>
        <dbReference type="Proteomes" id="UP001202827"/>
    </source>
</evidence>
<keyword evidence="6" id="KW-0716">Sensory transduction</keyword>
<keyword evidence="10" id="KW-0677">Repeat</keyword>
<dbReference type="InterPro" id="IPR036890">
    <property type="entry name" value="HATPase_C_sf"/>
</dbReference>
<dbReference type="InterPro" id="IPR000014">
    <property type="entry name" value="PAS"/>
</dbReference>
<keyword evidence="5" id="KW-0597">Phosphoprotein</keyword>
<organism evidence="18 19">
    <name type="scientific">Neorhizobium turbinariae</name>
    <dbReference type="NCBI Taxonomy" id="2937795"/>
    <lineage>
        <taxon>Bacteria</taxon>
        <taxon>Pseudomonadati</taxon>
        <taxon>Pseudomonadota</taxon>
        <taxon>Alphaproteobacteria</taxon>
        <taxon>Hyphomicrobiales</taxon>
        <taxon>Rhizobiaceae</taxon>
        <taxon>Rhizobium/Agrobacterium group</taxon>
        <taxon>Neorhizobium</taxon>
    </lineage>
</organism>
<feature type="domain" description="PAC" evidence="17">
    <location>
        <begin position="242"/>
        <end position="294"/>
    </location>
</feature>
<dbReference type="InterPro" id="IPR011102">
    <property type="entry name" value="Sig_transdc_His_kinase_HWE"/>
</dbReference>
<evidence type="ECO:0000256" key="6">
    <source>
        <dbReference type="ARBA" id="ARBA00022606"/>
    </source>
</evidence>
<dbReference type="PANTHER" id="PTHR41523">
    <property type="entry name" value="TWO-COMPONENT SYSTEM SENSOR PROTEIN"/>
    <property type="match status" value="1"/>
</dbReference>
<dbReference type="Gene3D" id="3.30.565.10">
    <property type="entry name" value="Histidine kinase-like ATPase, C-terminal domain"/>
    <property type="match status" value="1"/>
</dbReference>